<dbReference type="STRING" id="3750.A0A498HU55"/>
<sequence>MHGWTYKFFTTLSQFLQLALLSQQQLAKQKQKMEDYLIFIKTLVFSLGSVILVSVLRVVHVYWFRPKSLEKQLRKQGIRGKTYRLFQDDMKEISMSSKEACAKPMSLNHQIARRIFPFFHQMVQNYGINNNMCMFCPYKFEIFMRHSNLNYGTRKVSLGWIETRPRLIVADPELIKLILAEKNGQITKPPLNPLVNLLQMGISTLEGEQWAKRRRLIKPAFHLEKLKGMVPAFVTCCFGLINRWESLVGHEGRCELDVAPEFQNLAGDVIARTAFGSNYEEGKKIFELQKKQAILVLEAYYDFYFPGKRFIPTKKNRMRYNLDNEIKAILRGMISKKEQAAMENGEEGANDLLGLLLQCKEQEQTSMTIEDVIEECKLFYFAGQETTANWLTWAMIVLSMHPNWQEKAREEVLRVCGKNTPDLDALNHLKIVSMILKEVLRLYPPVSALYRHTQIKTNVGGISIPAGVEFVLLTMFLHYDKKCWGEDVEEFNPERFADGVVKAPKDQVVFYPFGWGPRICIGQTFAVIEAKMALAMILQHFSFELSPSYTHAPVMGITLQPQHGATVTLHRI</sequence>
<evidence type="ECO:0000313" key="15">
    <source>
        <dbReference type="Proteomes" id="UP000290289"/>
    </source>
</evidence>
<keyword evidence="10 13" id="KW-0472">Membrane</keyword>
<keyword evidence="6 13" id="KW-1133">Transmembrane helix</keyword>
<accession>A0A498HU55</accession>
<evidence type="ECO:0000256" key="6">
    <source>
        <dbReference type="ARBA" id="ARBA00022989"/>
    </source>
</evidence>
<feature type="binding site" description="axial binding residue" evidence="11">
    <location>
        <position position="520"/>
    </location>
    <ligand>
        <name>heme</name>
        <dbReference type="ChEBI" id="CHEBI:30413"/>
    </ligand>
    <ligandPart>
        <name>Fe</name>
        <dbReference type="ChEBI" id="CHEBI:18248"/>
    </ligandPart>
</feature>
<proteinExistence type="inferred from homology"/>
<reference evidence="14 15" key="1">
    <citation type="submission" date="2018-10" db="EMBL/GenBank/DDBJ databases">
        <title>A high-quality apple genome assembly.</title>
        <authorList>
            <person name="Hu J."/>
        </authorList>
    </citation>
    <scope>NUCLEOTIDE SEQUENCE [LARGE SCALE GENOMIC DNA]</scope>
    <source>
        <strain evidence="15">cv. HFTH1</strain>
        <tissue evidence="14">Young leaf</tissue>
    </source>
</reference>
<keyword evidence="5 11" id="KW-0479">Metal-binding</keyword>
<dbReference type="InterPro" id="IPR001128">
    <property type="entry name" value="Cyt_P450"/>
</dbReference>
<evidence type="ECO:0000256" key="10">
    <source>
        <dbReference type="ARBA" id="ARBA00023136"/>
    </source>
</evidence>
<dbReference type="InterPro" id="IPR017972">
    <property type="entry name" value="Cyt_P450_CS"/>
</dbReference>
<dbReference type="GO" id="GO:0016020">
    <property type="term" value="C:membrane"/>
    <property type="evidence" value="ECO:0007669"/>
    <property type="project" value="UniProtKB-SubCell"/>
</dbReference>
<evidence type="ECO:0000256" key="7">
    <source>
        <dbReference type="ARBA" id="ARBA00023002"/>
    </source>
</evidence>
<evidence type="ECO:0000256" key="1">
    <source>
        <dbReference type="ARBA" id="ARBA00004167"/>
    </source>
</evidence>
<evidence type="ECO:0000256" key="13">
    <source>
        <dbReference type="SAM" id="Phobius"/>
    </source>
</evidence>
<evidence type="ECO:0000256" key="3">
    <source>
        <dbReference type="ARBA" id="ARBA00022617"/>
    </source>
</evidence>
<dbReference type="PANTHER" id="PTHR24282:SF148">
    <property type="entry name" value="CYTOCHROME P450 72A15-LIKE"/>
    <property type="match status" value="1"/>
</dbReference>
<dbReference type="AlphaFoldDB" id="A0A498HU55"/>
<comment type="subcellular location">
    <subcellularLocation>
        <location evidence="1">Membrane</location>
        <topology evidence="1">Single-pass membrane protein</topology>
    </subcellularLocation>
</comment>
<organism evidence="14 15">
    <name type="scientific">Malus domestica</name>
    <name type="common">Apple</name>
    <name type="synonym">Pyrus malus</name>
    <dbReference type="NCBI Taxonomy" id="3750"/>
    <lineage>
        <taxon>Eukaryota</taxon>
        <taxon>Viridiplantae</taxon>
        <taxon>Streptophyta</taxon>
        <taxon>Embryophyta</taxon>
        <taxon>Tracheophyta</taxon>
        <taxon>Spermatophyta</taxon>
        <taxon>Magnoliopsida</taxon>
        <taxon>eudicotyledons</taxon>
        <taxon>Gunneridae</taxon>
        <taxon>Pentapetalae</taxon>
        <taxon>rosids</taxon>
        <taxon>fabids</taxon>
        <taxon>Rosales</taxon>
        <taxon>Rosaceae</taxon>
        <taxon>Amygdaloideae</taxon>
        <taxon>Maleae</taxon>
        <taxon>Malus</taxon>
    </lineage>
</organism>
<dbReference type="InterPro" id="IPR036396">
    <property type="entry name" value="Cyt_P450_sf"/>
</dbReference>
<dbReference type="Pfam" id="PF00067">
    <property type="entry name" value="p450"/>
    <property type="match status" value="1"/>
</dbReference>
<comment type="similarity">
    <text evidence="2 12">Belongs to the cytochrome P450 family.</text>
</comment>
<dbReference type="Gene3D" id="1.10.630.10">
    <property type="entry name" value="Cytochrome P450"/>
    <property type="match status" value="1"/>
</dbReference>
<evidence type="ECO:0000256" key="11">
    <source>
        <dbReference type="PIRSR" id="PIRSR602401-1"/>
    </source>
</evidence>
<dbReference type="PRINTS" id="PR00385">
    <property type="entry name" value="P450"/>
</dbReference>
<protein>
    <recommendedName>
        <fullName evidence="16">Cytochrome P450</fullName>
    </recommendedName>
</protein>
<dbReference type="InterPro" id="IPR050665">
    <property type="entry name" value="Cytochrome_P450_Monooxygen"/>
</dbReference>
<dbReference type="InterPro" id="IPR002401">
    <property type="entry name" value="Cyt_P450_E_grp-I"/>
</dbReference>
<dbReference type="GO" id="GO:0020037">
    <property type="term" value="F:heme binding"/>
    <property type="evidence" value="ECO:0007669"/>
    <property type="project" value="InterPro"/>
</dbReference>
<feature type="transmembrane region" description="Helical" evidence="13">
    <location>
        <begin position="43"/>
        <end position="64"/>
    </location>
</feature>
<evidence type="ECO:0008006" key="16">
    <source>
        <dbReference type="Google" id="ProtNLM"/>
    </source>
</evidence>
<comment type="caution">
    <text evidence="14">The sequence shown here is derived from an EMBL/GenBank/DDBJ whole genome shotgun (WGS) entry which is preliminary data.</text>
</comment>
<dbReference type="EMBL" id="RDQH01000341">
    <property type="protein sequence ID" value="RXH73017.1"/>
    <property type="molecule type" value="Genomic_DNA"/>
</dbReference>
<comment type="cofactor">
    <cofactor evidence="11">
        <name>heme</name>
        <dbReference type="ChEBI" id="CHEBI:30413"/>
    </cofactor>
</comment>
<dbReference type="PROSITE" id="PS00086">
    <property type="entry name" value="CYTOCHROME_P450"/>
    <property type="match status" value="1"/>
</dbReference>
<dbReference type="GO" id="GO:0004497">
    <property type="term" value="F:monooxygenase activity"/>
    <property type="evidence" value="ECO:0007669"/>
    <property type="project" value="UniProtKB-KW"/>
</dbReference>
<dbReference type="SUPFAM" id="SSF48264">
    <property type="entry name" value="Cytochrome P450"/>
    <property type="match status" value="1"/>
</dbReference>
<evidence type="ECO:0000256" key="2">
    <source>
        <dbReference type="ARBA" id="ARBA00010617"/>
    </source>
</evidence>
<dbReference type="GO" id="GO:0016705">
    <property type="term" value="F:oxidoreductase activity, acting on paired donors, with incorporation or reduction of molecular oxygen"/>
    <property type="evidence" value="ECO:0007669"/>
    <property type="project" value="InterPro"/>
</dbReference>
<keyword evidence="9 12" id="KW-0503">Monooxygenase</keyword>
<evidence type="ECO:0000256" key="12">
    <source>
        <dbReference type="RuleBase" id="RU000461"/>
    </source>
</evidence>
<name>A0A498HU55_MALDO</name>
<evidence type="ECO:0000313" key="14">
    <source>
        <dbReference type="EMBL" id="RXH73017.1"/>
    </source>
</evidence>
<evidence type="ECO:0000256" key="8">
    <source>
        <dbReference type="ARBA" id="ARBA00023004"/>
    </source>
</evidence>
<gene>
    <name evidence="14" type="ORF">DVH24_012701</name>
</gene>
<evidence type="ECO:0000256" key="5">
    <source>
        <dbReference type="ARBA" id="ARBA00022723"/>
    </source>
</evidence>
<keyword evidence="15" id="KW-1185">Reference proteome</keyword>
<dbReference type="PRINTS" id="PR00463">
    <property type="entry name" value="EP450I"/>
</dbReference>
<dbReference type="GO" id="GO:0005506">
    <property type="term" value="F:iron ion binding"/>
    <property type="evidence" value="ECO:0007669"/>
    <property type="project" value="InterPro"/>
</dbReference>
<keyword evidence="7 12" id="KW-0560">Oxidoreductase</keyword>
<keyword evidence="3 11" id="KW-0349">Heme</keyword>
<evidence type="ECO:0000256" key="9">
    <source>
        <dbReference type="ARBA" id="ARBA00023033"/>
    </source>
</evidence>
<keyword evidence="8 11" id="KW-0408">Iron</keyword>
<dbReference type="Proteomes" id="UP000290289">
    <property type="component" value="Chromosome 15"/>
</dbReference>
<keyword evidence="4 13" id="KW-0812">Transmembrane</keyword>
<evidence type="ECO:0000256" key="4">
    <source>
        <dbReference type="ARBA" id="ARBA00022692"/>
    </source>
</evidence>
<dbReference type="PANTHER" id="PTHR24282">
    <property type="entry name" value="CYTOCHROME P450 FAMILY MEMBER"/>
    <property type="match status" value="1"/>
</dbReference>